<feature type="compositionally biased region" description="Basic and acidic residues" evidence="4">
    <location>
        <begin position="63"/>
        <end position="84"/>
    </location>
</feature>
<name>A0ABD3ESK3_9STRA</name>
<dbReference type="EMBL" id="JBIMZQ010000076">
    <property type="protein sequence ID" value="KAL3656662.1"/>
    <property type="molecule type" value="Genomic_DNA"/>
</dbReference>
<reference evidence="6 7" key="1">
    <citation type="submission" date="2024-09" db="EMBL/GenBank/DDBJ databases">
        <title>Genome sequencing and assembly of Phytophthora oleae, isolate VK10A, causative agent of rot of olive drupes.</title>
        <authorList>
            <person name="Conti Taguali S."/>
            <person name="Riolo M."/>
            <person name="La Spada F."/>
            <person name="Cacciola S.O."/>
            <person name="Dionisio G."/>
        </authorList>
    </citation>
    <scope>NUCLEOTIDE SEQUENCE [LARGE SCALE GENOMIC DNA]</scope>
    <source>
        <strain evidence="6 7">VK10A</strain>
    </source>
</reference>
<evidence type="ECO:0000256" key="1">
    <source>
        <dbReference type="ARBA" id="ARBA00004340"/>
    </source>
</evidence>
<protein>
    <recommendedName>
        <fullName evidence="5">Crinkler effector protein N-terminal domain-containing protein</fullName>
    </recommendedName>
</protein>
<comment type="subcellular location">
    <subcellularLocation>
        <location evidence="1">Host cell</location>
    </subcellularLocation>
    <subcellularLocation>
        <location evidence="2">Secreted</location>
    </subcellularLocation>
</comment>
<keyword evidence="3" id="KW-0964">Secreted</keyword>
<sequence length="165" mass="18339">MSYDENCLGYYQDCSYEIRGDFDQRGQYARSGDDYYGRSWSGNDDYSRGGGARYGTGSGSYHGSDDYGHREGCSREDYRYDQSRGDSSGVFGQSRGDDERAGPDYGSRGHSGTCRAKMVKLCCGIVGVSESASFVVYIDEDASVSTLTKDAIKKRKKNRLTRRSE</sequence>
<dbReference type="AlphaFoldDB" id="A0ABD3ESK3"/>
<dbReference type="Pfam" id="PF20147">
    <property type="entry name" value="Crinkler"/>
    <property type="match status" value="1"/>
</dbReference>
<evidence type="ECO:0000313" key="7">
    <source>
        <dbReference type="Proteomes" id="UP001632037"/>
    </source>
</evidence>
<dbReference type="InterPro" id="IPR045379">
    <property type="entry name" value="Crinkler_N"/>
</dbReference>
<evidence type="ECO:0000256" key="3">
    <source>
        <dbReference type="ARBA" id="ARBA00022525"/>
    </source>
</evidence>
<feature type="domain" description="Crinkler effector protein N-terminal" evidence="5">
    <location>
        <begin position="119"/>
        <end position="161"/>
    </location>
</feature>
<dbReference type="GO" id="GO:0005576">
    <property type="term" value="C:extracellular region"/>
    <property type="evidence" value="ECO:0007669"/>
    <property type="project" value="UniProtKB-SubCell"/>
</dbReference>
<dbReference type="Proteomes" id="UP001632037">
    <property type="component" value="Unassembled WGS sequence"/>
</dbReference>
<proteinExistence type="predicted"/>
<organism evidence="6 7">
    <name type="scientific">Phytophthora oleae</name>
    <dbReference type="NCBI Taxonomy" id="2107226"/>
    <lineage>
        <taxon>Eukaryota</taxon>
        <taxon>Sar</taxon>
        <taxon>Stramenopiles</taxon>
        <taxon>Oomycota</taxon>
        <taxon>Peronosporomycetes</taxon>
        <taxon>Peronosporales</taxon>
        <taxon>Peronosporaceae</taxon>
        <taxon>Phytophthora</taxon>
    </lineage>
</organism>
<comment type="caution">
    <text evidence="6">The sequence shown here is derived from an EMBL/GenBank/DDBJ whole genome shotgun (WGS) entry which is preliminary data.</text>
</comment>
<evidence type="ECO:0000256" key="2">
    <source>
        <dbReference type="ARBA" id="ARBA00004613"/>
    </source>
</evidence>
<accession>A0ABD3ESK3</accession>
<dbReference type="GO" id="GO:0043657">
    <property type="term" value="C:host cell"/>
    <property type="evidence" value="ECO:0007669"/>
    <property type="project" value="UniProtKB-SubCell"/>
</dbReference>
<evidence type="ECO:0000313" key="6">
    <source>
        <dbReference type="EMBL" id="KAL3656662.1"/>
    </source>
</evidence>
<evidence type="ECO:0000259" key="5">
    <source>
        <dbReference type="Pfam" id="PF20147"/>
    </source>
</evidence>
<keyword evidence="7" id="KW-1185">Reference proteome</keyword>
<evidence type="ECO:0000256" key="4">
    <source>
        <dbReference type="SAM" id="MobiDB-lite"/>
    </source>
</evidence>
<gene>
    <name evidence="6" type="ORF">V7S43_018441</name>
</gene>
<feature type="region of interest" description="Disordered" evidence="4">
    <location>
        <begin position="57"/>
        <end position="109"/>
    </location>
</feature>